<evidence type="ECO:0000256" key="2">
    <source>
        <dbReference type="ARBA" id="ARBA00022670"/>
    </source>
</evidence>
<dbReference type="GO" id="GO:0046872">
    <property type="term" value="F:metal ion binding"/>
    <property type="evidence" value="ECO:0007669"/>
    <property type="project" value="UniProtKB-KW"/>
</dbReference>
<keyword evidence="6" id="KW-0482">Metalloprotease</keyword>
<dbReference type="PROSITE" id="PS51885">
    <property type="entry name" value="NEPRILYSIN"/>
    <property type="match status" value="1"/>
</dbReference>
<evidence type="ECO:0000259" key="8">
    <source>
        <dbReference type="Pfam" id="PF05649"/>
    </source>
</evidence>
<evidence type="ECO:0000256" key="5">
    <source>
        <dbReference type="ARBA" id="ARBA00022833"/>
    </source>
</evidence>
<protein>
    <submittedName>
        <fullName evidence="9">Endothelin-converting enzyme 1</fullName>
    </submittedName>
</protein>
<dbReference type="InterPro" id="IPR008753">
    <property type="entry name" value="Peptidase_M13_N"/>
</dbReference>
<dbReference type="Pfam" id="PF01431">
    <property type="entry name" value="Peptidase_M13"/>
    <property type="match status" value="1"/>
</dbReference>
<evidence type="ECO:0000313" key="10">
    <source>
        <dbReference type="Proteomes" id="UP000762676"/>
    </source>
</evidence>
<comment type="cofactor">
    <cofactor evidence="1">
        <name>Zn(2+)</name>
        <dbReference type="ChEBI" id="CHEBI:29105"/>
    </cofactor>
</comment>
<sequence>MVTLIGYFPVYYLQALDMIKDLKESFNQLLDDLDWMDKHTKEVAKEKNNFISPKIGYPEQVMNDTYLNERYVNLTYHRDKYFENHLEDRRQSFNKNMRELRLPYDKKKWEGTPSTVNAFYSPVKNQIMFPAGILQPPFFSMTYPKSLNYGGIGVVIGHEITHGFDDKGERS</sequence>
<accession>A0AAV4HZB7</accession>
<evidence type="ECO:0000259" key="7">
    <source>
        <dbReference type="Pfam" id="PF01431"/>
    </source>
</evidence>
<dbReference type="PANTHER" id="PTHR11733">
    <property type="entry name" value="ZINC METALLOPROTEASE FAMILY M13 NEPRILYSIN-RELATED"/>
    <property type="match status" value="1"/>
</dbReference>
<evidence type="ECO:0000256" key="6">
    <source>
        <dbReference type="ARBA" id="ARBA00023049"/>
    </source>
</evidence>
<dbReference type="Proteomes" id="UP000762676">
    <property type="component" value="Unassembled WGS sequence"/>
</dbReference>
<dbReference type="GO" id="GO:0016485">
    <property type="term" value="P:protein processing"/>
    <property type="evidence" value="ECO:0007669"/>
    <property type="project" value="TreeGrafter"/>
</dbReference>
<dbReference type="SUPFAM" id="SSF55486">
    <property type="entry name" value="Metalloproteases ('zincins'), catalytic domain"/>
    <property type="match status" value="1"/>
</dbReference>
<dbReference type="PRINTS" id="PR00786">
    <property type="entry name" value="NEPRILYSIN"/>
</dbReference>
<dbReference type="PANTHER" id="PTHR11733:SF241">
    <property type="entry name" value="GH26575P-RELATED"/>
    <property type="match status" value="1"/>
</dbReference>
<evidence type="ECO:0000313" key="9">
    <source>
        <dbReference type="EMBL" id="GFS02693.1"/>
    </source>
</evidence>
<dbReference type="InterPro" id="IPR042089">
    <property type="entry name" value="Peptidase_M13_dom_2"/>
</dbReference>
<dbReference type="InterPro" id="IPR000718">
    <property type="entry name" value="Peptidase_M13"/>
</dbReference>
<evidence type="ECO:0000256" key="4">
    <source>
        <dbReference type="ARBA" id="ARBA00022801"/>
    </source>
</evidence>
<dbReference type="InterPro" id="IPR024079">
    <property type="entry name" value="MetalloPept_cat_dom_sf"/>
</dbReference>
<dbReference type="AlphaFoldDB" id="A0AAV4HZB7"/>
<dbReference type="Gene3D" id="3.40.390.10">
    <property type="entry name" value="Collagenase (Catalytic Domain)"/>
    <property type="match status" value="1"/>
</dbReference>
<keyword evidence="5" id="KW-0862">Zinc</keyword>
<proteinExistence type="predicted"/>
<gene>
    <name evidence="9" type="ORF">ElyMa_006451100</name>
</gene>
<organism evidence="9 10">
    <name type="scientific">Elysia marginata</name>
    <dbReference type="NCBI Taxonomy" id="1093978"/>
    <lineage>
        <taxon>Eukaryota</taxon>
        <taxon>Metazoa</taxon>
        <taxon>Spiralia</taxon>
        <taxon>Lophotrochozoa</taxon>
        <taxon>Mollusca</taxon>
        <taxon>Gastropoda</taxon>
        <taxon>Heterobranchia</taxon>
        <taxon>Euthyneura</taxon>
        <taxon>Panpulmonata</taxon>
        <taxon>Sacoglossa</taxon>
        <taxon>Placobranchoidea</taxon>
        <taxon>Plakobranchidae</taxon>
        <taxon>Elysia</taxon>
    </lineage>
</organism>
<dbReference type="GO" id="GO:0004222">
    <property type="term" value="F:metalloendopeptidase activity"/>
    <property type="evidence" value="ECO:0007669"/>
    <property type="project" value="InterPro"/>
</dbReference>
<feature type="domain" description="Peptidase M13 N-terminal" evidence="8">
    <location>
        <begin position="14"/>
        <end position="58"/>
    </location>
</feature>
<name>A0AAV4HZB7_9GAST</name>
<evidence type="ECO:0000256" key="1">
    <source>
        <dbReference type="ARBA" id="ARBA00001947"/>
    </source>
</evidence>
<dbReference type="GO" id="GO:0005886">
    <property type="term" value="C:plasma membrane"/>
    <property type="evidence" value="ECO:0007669"/>
    <property type="project" value="TreeGrafter"/>
</dbReference>
<keyword evidence="10" id="KW-1185">Reference proteome</keyword>
<keyword evidence="4" id="KW-0378">Hydrolase</keyword>
<dbReference type="Gene3D" id="1.10.1380.10">
    <property type="entry name" value="Neutral endopeptidase , domain2"/>
    <property type="match status" value="1"/>
</dbReference>
<dbReference type="Pfam" id="PF05649">
    <property type="entry name" value="Peptidase_M13_N"/>
    <property type="match status" value="1"/>
</dbReference>
<evidence type="ECO:0000256" key="3">
    <source>
        <dbReference type="ARBA" id="ARBA00022723"/>
    </source>
</evidence>
<keyword evidence="3" id="KW-0479">Metal-binding</keyword>
<feature type="domain" description="Peptidase M13 C-terminal" evidence="7">
    <location>
        <begin position="117"/>
        <end position="169"/>
    </location>
</feature>
<dbReference type="EMBL" id="BMAT01012954">
    <property type="protein sequence ID" value="GFS02693.1"/>
    <property type="molecule type" value="Genomic_DNA"/>
</dbReference>
<keyword evidence="2" id="KW-0645">Protease</keyword>
<reference evidence="9 10" key="1">
    <citation type="journal article" date="2021" name="Elife">
        <title>Chloroplast acquisition without the gene transfer in kleptoplastic sea slugs, Plakobranchus ocellatus.</title>
        <authorList>
            <person name="Maeda T."/>
            <person name="Takahashi S."/>
            <person name="Yoshida T."/>
            <person name="Shimamura S."/>
            <person name="Takaki Y."/>
            <person name="Nagai Y."/>
            <person name="Toyoda A."/>
            <person name="Suzuki Y."/>
            <person name="Arimoto A."/>
            <person name="Ishii H."/>
            <person name="Satoh N."/>
            <person name="Nishiyama T."/>
            <person name="Hasebe M."/>
            <person name="Maruyama T."/>
            <person name="Minagawa J."/>
            <person name="Obokata J."/>
            <person name="Shigenobu S."/>
        </authorList>
    </citation>
    <scope>NUCLEOTIDE SEQUENCE [LARGE SCALE GENOMIC DNA]</scope>
</reference>
<comment type="caution">
    <text evidence="9">The sequence shown here is derived from an EMBL/GenBank/DDBJ whole genome shotgun (WGS) entry which is preliminary data.</text>
</comment>
<dbReference type="InterPro" id="IPR018497">
    <property type="entry name" value="Peptidase_M13_C"/>
</dbReference>